<keyword evidence="3" id="KW-0812">Transmembrane</keyword>
<feature type="region of interest" description="Disordered" evidence="2">
    <location>
        <begin position="3090"/>
        <end position="3167"/>
    </location>
</feature>
<keyword evidence="1" id="KW-0235">DNA replication</keyword>
<feature type="transmembrane region" description="Helical" evidence="3">
    <location>
        <begin position="3243"/>
        <end position="3267"/>
    </location>
</feature>
<evidence type="ECO:0000256" key="1">
    <source>
        <dbReference type="ARBA" id="ARBA00022705"/>
    </source>
</evidence>
<keyword evidence="3" id="KW-0472">Membrane</keyword>
<dbReference type="GO" id="GO:0006260">
    <property type="term" value="P:DNA replication"/>
    <property type="evidence" value="ECO:0007669"/>
    <property type="project" value="UniProtKB-KW"/>
</dbReference>
<dbReference type="SMART" id="SM01214">
    <property type="entry name" value="Fmp27_GFWDK"/>
    <property type="match status" value="1"/>
</dbReference>
<evidence type="ECO:0000256" key="3">
    <source>
        <dbReference type="SAM" id="Phobius"/>
    </source>
</evidence>
<feature type="domain" description="FMP27 WPPW motif-containing RBG unit" evidence="6">
    <location>
        <begin position="2095"/>
        <end position="2530"/>
    </location>
</feature>
<dbReference type="PANTHER" id="PTHR15678:SF6">
    <property type="entry name" value="BRIDGE-LIKE LIPID TRANSFER PROTEIN FAMILY MEMBER 2"/>
    <property type="match status" value="1"/>
</dbReference>
<reference evidence="7 8" key="1">
    <citation type="submission" date="2019-01" db="EMBL/GenBank/DDBJ databases">
        <title>Draft genome sequence of Psathyrella aberdarensis IHI B618.</title>
        <authorList>
            <person name="Buettner E."/>
            <person name="Kellner H."/>
        </authorList>
    </citation>
    <scope>NUCLEOTIDE SEQUENCE [LARGE SCALE GENOMIC DNA]</scope>
    <source>
        <strain evidence="7 8">IHI B618</strain>
    </source>
</reference>
<sequence>MSSPRQRLIIKVFRKFSNSLGPDALQFLESILDEHGIAQEDVESSVELIAKEYNKEDDATMKVSVDVLRRVYDSLQDRGERTHVERELIDPENHLFFIDAYEMPRWVWSQERGTFERVTAALTISGSADSRIASIRDRLNIIKQCVLRNEHFAPSTLPSRDRERLVTLKSTKQLLGRAGERFLLLGMLAHNKEGKVCLEDTDGRVDLDFSKLDEPGEGFFTDGCFVLVEGEYTEEATLEIIAIGQPPCEPREIGRVVIMCGSFTSKSIAHGNARDIQSYQDNFDALADLIASYPAMARSTHFVFVPGPLDITVNSVLPYRPILSTLVTKLKARLPKAHFVSNPCRIKFFDQEIVIFREDLMSKMLRNIVGVKPEVKSEDLKRYTKATCVLCLFTSNQLSQTMITLFDSTPYQLRQQAAAMVFQQGSALSDAKHAALTTTRILLYGDNEYPWSTSFFLWIVRLVTFSLLLRNYLVPWLLGLMTQHIRIRSISLRSVRGLYVRRGAHTLRVGRISWWRKGKVGSSRFTVKVDNLSLDIGKETKKPHSEVRKRPSRRFSLANLDPSPVAREFRRLVGTLFSFLDPIIRPIVRKYVVAMLRIAIRWLPAIIQALSFELQNTTITFADLPGTKIATEEVTFVASFELIESEPSPDAVLDTTSTDNSTHRMAAWTTRLTDGFKRSLDNAWGKTRGKGKVEFKVFNIQGSMPLDREGKCRLRMPPLLSTYVYHPSIGPTVSFLSLPDIMDMTASMEFNPRAGAIDTHTLEFGLTLGHCSAKVDLVNTLLRQLKPVPSPTPARLRPNAPQIDISSPLYSSFAFPSGSISASIQSALPSFASSFFSPSNKSGPVSALSPTSGKILSPTALRSPASPFFRVFSGSMRPRRRTLVQPTARLKDTRKISTLSILRKIEVNVASITLSASRRSPLGPYRGVVKNLHVSTSLTHLSHSPYHQNWLGKTCAPELYDPDSYTFTMTVRKMQLERGTRLDSLPLVKVGEQSLHILAHQWPSPFLVVSPFMGGDPNSPLIGVGFRVAGVEATQRLDHLQELLNSIDLLRQSSGTPRAKPLTIPPLALPRFSISAEIGPICAKLIFTSNSGQELRALELRAGGLAFNAHSEYRHPSPSMVSKYPTSSSVIPFRLQSEISFFMEPISVLTRSISESEDDASVFEDPAVLSMGTFEFNAKVHGIAETGGAGDGIAVIDRASIAGECFSVIDAICIELWNPNVVDSVHQLLSVIPASKKVSTNAPPKEIKKSRFDKLPFGLTARGSLGQFVVFITAPDINPNDTLDLSRGMSIRFAGVLECRSVRQTHMHWFDFKPMQERRSKLKLSNDSLNDDVAAGKCCLSVQHESATIVRLRLLHTTLRSLVATPFEPSEPLIAERLDTPQLSQDILRVRLIQADLSLSSKEVVGHEDQAEDNVDMKIGIPSIRGDFKLAHIYSVLLAVQTVTSLRPPRTPSHPSTVKHSPISFALELGIGAVQVFWTLPKRDIVTRIDGFNSVVSSKGPPRMAFELVTVFVPLPSRVERWQSDSPGRWDSLLNLQKWSILISPIDSTVSIAVKGESGRLKIPSGFVVSDLVFDITIVLKALRHVAHITKAGRFWNTPAPLAEGPKSVPHINVQLDFLCLEMQDDPFECKLGLIWRAGFEATKQRMEREEAFTAKVAAIMLAEHQAGGSSHLENYQFDATHSVSIEDARRRLDDVHVLDWMMRLQKLRQLRSGDNEAVLNDLFDSTPLQPEIREPNIVPVLESSSNHPPLLRLSLHGFNLSVSPPSFPIGHLSTYLFNQGSGLPKDTEFSLLVPLHLHFSLSALQATLRDYPISLLDILPYEDGKTIVWTFDTDLVIAEEMGTEHSIQWHECAVIDQDDALHGEALWSLMIPKTIMPVKTYANVSVDVSSPYPTVLGWGISYGPAMQDVMRIVETLTSPPQDPSPGMGFWDKLRLVMHWTLDIKFSGDVHVYLKGCRDSYETSGEGAGFALGWQGNPRLRIGFQNDQKELIQLTSDMMVIAVPDLDYVSTNSFAPHTSRKMGTPKPFKKVWARLNSSLPVRQGKYYPPRPVSPKLGRHIATLKYRISVPHLHVMHGYMDDSRETWVDGVTTWVGAKGMVDEFYVDMHQREEETTVPGPIPGTTRVLRRKPFYAVEFVMKGLDLRALLATFPDPVKKDVPIAAPQQRSNYRKHSNLPNTPPTSPWHDPNDFVELGWRSSSIPVLHLLPAATIPRFVYFKRISSTHAQGVSNKFGSEDSHICLLDKEPSVARVQILLASARAAELRSLIRKSTQGTLRAAFDQRTAEKMVSLLEDYVTVLQAHDSGKEHDVSDLQAYFLPSERISTTEVAEFENVYQIHCPTIFLDSAIRDIMMQYYYCSVARKGIEYHMATRAVKFIRDQANAKVDADSGAEKEKIDSMAELASATWRKILKGDTSKPSLEIRREKPDRTIGQGDPLDGWAEGVALNKSHCCLLLKPQFVLRGPEPKDTCIVTAGQARLLSYSVMDVLNMNDPISGKVMSRNFMTLSGLQVFSPTHPLILGNSSIPLEVLIDLRCESAQFERLVPQTDATFQYDKFNRLRLRNTVTSAAARTWASETQTGDTHIQSQTDLIRVHVPRFTVSANAQHFQAISSIVTNLLLFSDAVHKTRLDKLETLIFTYDFRDLNAAANVISNMQSRLRDAVDTEALSSRNPERIKSNADKLSFLKLQAHIFLLEEELSLLFDAIKLAQDRFDASAEQNSALLLHASSSEISWKMLDERTNLLSKLVVQDIDFNWLYRQDSSTVNHVSVGNLTAFDGSRHAMWAEIISKHDEPANHPLLKKRLFCLADWTVLAPVGGITVYEAFELSFHPLRLQIDAKVGKRIMEYVWPARKDREEGKELSLQVQVKSPVRSSIDSPRALHFNVPSQETRLAAPRKLAASRSFTDLRAATGDFLTTPLFLHRNRSSESLNPDRNNTTLGEHSGQLQPSQSENTDATVMKNRSIQKSFVYVRIASLNLLLSVSKEGSFECRDARIKTRDLEYRNQTWSFEELVNQFIPSNMSWRGWVKMAFHQPLLPVLPVAKELISKTKWTSSKNAPVHDSPLKLLHPRMLVADDESRLEWLQNEGSSLKISAGQNRNGKKPVKSAKTPEPTKILTSTPFSSEPQSMDDQSEVPAPSTKRRRVKSLFSRHKSSKRPSRQDKESEQFEDALDRHVDDVLQRPSKVRRTFMGIWSFLKTPMGILTGIYGFLVVFWGAAIVFFLAKFINLHNANTQGFWVEVSSQVVCGLFTITSVGFIPSRVLSTFHYIMRYYVGIEPRPAWSTGILIPAGFLCGIGAGVLIWRGGERTKRVEEVRERLRAALAATGEIQVQSPEILPSISISRKEPVPAENNTQETEMQESHKATTRSGRVRFAEAKLKPLPPPPLSPNENPELAVDELMTIPSNRTA</sequence>
<accession>A0A4Q2D8Q5</accession>
<feature type="transmembrane region" description="Helical" evidence="3">
    <location>
        <begin position="3199"/>
        <end position="3222"/>
    </location>
</feature>
<dbReference type="Pfam" id="PF10344">
    <property type="entry name" value="Hobbit"/>
    <property type="match status" value="3"/>
</dbReference>
<evidence type="ECO:0000256" key="2">
    <source>
        <dbReference type="SAM" id="MobiDB-lite"/>
    </source>
</evidence>
<feature type="region of interest" description="Disordered" evidence="2">
    <location>
        <begin position="3340"/>
        <end position="3407"/>
    </location>
</feature>
<keyword evidence="8" id="KW-1185">Reference proteome</keyword>
<dbReference type="PANTHER" id="PTHR15678">
    <property type="entry name" value="ANTIGEN MLAA-22-RELATED"/>
    <property type="match status" value="1"/>
</dbReference>
<keyword evidence="3" id="KW-1133">Transmembrane helix</keyword>
<protein>
    <recommendedName>
        <fullName evidence="9">DNA polymerase II subunit 2</fullName>
    </recommendedName>
</protein>
<dbReference type="Gene3D" id="3.60.21.50">
    <property type="match status" value="1"/>
</dbReference>
<evidence type="ECO:0000259" key="5">
    <source>
        <dbReference type="SMART" id="SM01215"/>
    </source>
</evidence>
<proteinExistence type="predicted"/>
<feature type="compositionally biased region" description="Basic residues" evidence="2">
    <location>
        <begin position="3138"/>
        <end position="3156"/>
    </location>
</feature>
<feature type="compositionally biased region" description="Polar residues" evidence="2">
    <location>
        <begin position="2926"/>
        <end position="2954"/>
    </location>
</feature>
<name>A0A4Q2D8Q5_9AGAR</name>
<evidence type="ECO:0000313" key="7">
    <source>
        <dbReference type="EMBL" id="RXW15933.1"/>
    </source>
</evidence>
<dbReference type="GO" id="GO:0003677">
    <property type="term" value="F:DNA binding"/>
    <property type="evidence" value="ECO:0007669"/>
    <property type="project" value="InterPro"/>
</dbReference>
<feature type="region of interest" description="Disordered" evidence="2">
    <location>
        <begin position="2163"/>
        <end position="2184"/>
    </location>
</feature>
<dbReference type="EMBL" id="SDEE01000492">
    <property type="protein sequence ID" value="RXW15933.1"/>
    <property type="molecule type" value="Genomic_DNA"/>
</dbReference>
<dbReference type="STRING" id="2316362.A0A4Q2D8Q5"/>
<dbReference type="OrthoDB" id="1562405at2759"/>
<dbReference type="Pfam" id="PF04042">
    <property type="entry name" value="DNA_pol_E_B"/>
    <property type="match status" value="1"/>
</dbReference>
<dbReference type="SMART" id="SM01215">
    <property type="entry name" value="Fmp27_SW"/>
    <property type="match status" value="1"/>
</dbReference>
<evidence type="ECO:0008006" key="9">
    <source>
        <dbReference type="Google" id="ProtNLM"/>
    </source>
</evidence>
<feature type="compositionally biased region" description="Polar residues" evidence="2">
    <location>
        <begin position="3114"/>
        <end position="3128"/>
    </location>
</feature>
<dbReference type="InterPro" id="IPR019441">
    <property type="entry name" value="FMP27/BLTP2/Hobbit_GFWDK_RBG"/>
</dbReference>
<dbReference type="SMART" id="SM01216">
    <property type="entry name" value="Fmp27_WPPW"/>
    <property type="match status" value="1"/>
</dbReference>
<gene>
    <name evidence="7" type="ORF">EST38_g9920</name>
</gene>
<dbReference type="Pfam" id="PF11204">
    <property type="entry name" value="DUF2985"/>
    <property type="match status" value="1"/>
</dbReference>
<evidence type="ECO:0000313" key="8">
    <source>
        <dbReference type="Proteomes" id="UP000290288"/>
    </source>
</evidence>
<dbReference type="Proteomes" id="UP000290288">
    <property type="component" value="Unassembled WGS sequence"/>
</dbReference>
<feature type="compositionally biased region" description="Basic and acidic residues" evidence="2">
    <location>
        <begin position="3157"/>
        <end position="3167"/>
    </location>
</feature>
<dbReference type="InterPro" id="IPR019415">
    <property type="entry name" value="FMP27_SW_RBG"/>
</dbReference>
<feature type="region of interest" description="Disordered" evidence="2">
    <location>
        <begin position="2924"/>
        <end position="2954"/>
    </location>
</feature>
<dbReference type="InterPro" id="IPR019449">
    <property type="entry name" value="FMP27_WPPW_RBG"/>
</dbReference>
<dbReference type="InterPro" id="IPR045167">
    <property type="entry name" value="Hobbit"/>
</dbReference>
<dbReference type="InterPro" id="IPR007185">
    <property type="entry name" value="DNA_pol_a/d/e_bsu"/>
</dbReference>
<comment type="caution">
    <text evidence="7">The sequence shown here is derived from an EMBL/GenBank/DDBJ whole genome shotgun (WGS) entry which is preliminary data.</text>
</comment>
<feature type="domain" description="FMP27/BLTP2/Hobbit GFWDK motif-containing RBG unit" evidence="4">
    <location>
        <begin position="1811"/>
        <end position="1963"/>
    </location>
</feature>
<organism evidence="7 8">
    <name type="scientific">Candolleomyces aberdarensis</name>
    <dbReference type="NCBI Taxonomy" id="2316362"/>
    <lineage>
        <taxon>Eukaryota</taxon>
        <taxon>Fungi</taxon>
        <taxon>Dikarya</taxon>
        <taxon>Basidiomycota</taxon>
        <taxon>Agaricomycotina</taxon>
        <taxon>Agaricomycetes</taxon>
        <taxon>Agaricomycetidae</taxon>
        <taxon>Agaricales</taxon>
        <taxon>Agaricineae</taxon>
        <taxon>Psathyrellaceae</taxon>
        <taxon>Candolleomyces</taxon>
    </lineage>
</organism>
<feature type="transmembrane region" description="Helical" evidence="3">
    <location>
        <begin position="3279"/>
        <end position="3301"/>
    </location>
</feature>
<evidence type="ECO:0000259" key="4">
    <source>
        <dbReference type="SMART" id="SM01214"/>
    </source>
</evidence>
<feature type="domain" description="FMP27 SW motif-containing RBG unit" evidence="5">
    <location>
        <begin position="1688"/>
        <end position="1793"/>
    </location>
</feature>
<dbReference type="InterPro" id="IPR021369">
    <property type="entry name" value="DUF2985"/>
</dbReference>
<evidence type="ECO:0000259" key="6">
    <source>
        <dbReference type="SMART" id="SM01216"/>
    </source>
</evidence>